<sequence>MEGEIITLGESSWRPLDIPYIVNFSNDIAAKFSNGSLHWVINKVFHQSGTKRILVLDISSEKFRTIDLSFTISCENGLYLVKCGESLALVNSVLQEHIRICKISGNNTNVYKTHKKTHKIPVIPKGTVITNYRTLGFWGNETLLLRLCHSHTNNRREEKINIELALYRLKMKELRAVDISGVPSIFRTSIFTPSLISPRATISSGLVPGNLK</sequence>
<accession>A0A7J7MF79</accession>
<dbReference type="Proteomes" id="UP000541444">
    <property type="component" value="Unassembled WGS sequence"/>
</dbReference>
<gene>
    <name evidence="1" type="ORF">GIB67_027374</name>
</gene>
<protein>
    <submittedName>
        <fullName evidence="1">Uncharacterized protein</fullName>
    </submittedName>
</protein>
<name>A0A7J7MF79_9MAGN</name>
<dbReference type="OrthoDB" id="687122at2759"/>
<evidence type="ECO:0000313" key="1">
    <source>
        <dbReference type="EMBL" id="KAF6153507.1"/>
    </source>
</evidence>
<reference evidence="1 2" key="1">
    <citation type="journal article" date="2020" name="IScience">
        <title>Genome Sequencing of the Endangered Kingdonia uniflora (Circaeasteraceae, Ranunculales) Reveals Potential Mechanisms of Evolutionary Specialization.</title>
        <authorList>
            <person name="Sun Y."/>
            <person name="Deng T."/>
            <person name="Zhang A."/>
            <person name="Moore M.J."/>
            <person name="Landis J.B."/>
            <person name="Lin N."/>
            <person name="Zhang H."/>
            <person name="Zhang X."/>
            <person name="Huang J."/>
            <person name="Zhang X."/>
            <person name="Sun H."/>
            <person name="Wang H."/>
        </authorList>
    </citation>
    <scope>NUCLEOTIDE SEQUENCE [LARGE SCALE GENOMIC DNA]</scope>
    <source>
        <strain evidence="1">TB1705</strain>
        <tissue evidence="1">Leaf</tissue>
    </source>
</reference>
<proteinExistence type="predicted"/>
<keyword evidence="2" id="KW-1185">Reference proteome</keyword>
<dbReference type="AlphaFoldDB" id="A0A7J7MF79"/>
<organism evidence="1 2">
    <name type="scientific">Kingdonia uniflora</name>
    <dbReference type="NCBI Taxonomy" id="39325"/>
    <lineage>
        <taxon>Eukaryota</taxon>
        <taxon>Viridiplantae</taxon>
        <taxon>Streptophyta</taxon>
        <taxon>Embryophyta</taxon>
        <taxon>Tracheophyta</taxon>
        <taxon>Spermatophyta</taxon>
        <taxon>Magnoliopsida</taxon>
        <taxon>Ranunculales</taxon>
        <taxon>Circaeasteraceae</taxon>
        <taxon>Kingdonia</taxon>
    </lineage>
</organism>
<comment type="caution">
    <text evidence="1">The sequence shown here is derived from an EMBL/GenBank/DDBJ whole genome shotgun (WGS) entry which is preliminary data.</text>
</comment>
<evidence type="ECO:0000313" key="2">
    <source>
        <dbReference type="Proteomes" id="UP000541444"/>
    </source>
</evidence>
<dbReference type="EMBL" id="JACGCM010001560">
    <property type="protein sequence ID" value="KAF6153507.1"/>
    <property type="molecule type" value="Genomic_DNA"/>
</dbReference>